<dbReference type="RefSeq" id="XP_013891053.1">
    <property type="nucleotide sequence ID" value="XM_014035599.1"/>
</dbReference>
<protein>
    <submittedName>
        <fullName evidence="1">Uncharacterized protein</fullName>
    </submittedName>
</protein>
<keyword evidence="2" id="KW-1185">Reference proteome</keyword>
<dbReference type="KEGG" id="mng:MNEG_15930"/>
<evidence type="ECO:0000313" key="2">
    <source>
        <dbReference type="Proteomes" id="UP000054498"/>
    </source>
</evidence>
<dbReference type="EMBL" id="KK106021">
    <property type="protein sequence ID" value="KIY92033.1"/>
    <property type="molecule type" value="Genomic_DNA"/>
</dbReference>
<accession>A0A0D2K764</accession>
<gene>
    <name evidence="1" type="ORF">MNEG_15930</name>
</gene>
<dbReference type="GeneID" id="25733640"/>
<dbReference type="Proteomes" id="UP000054498">
    <property type="component" value="Unassembled WGS sequence"/>
</dbReference>
<sequence>LYRAGWTGTYEALLSDITIWDWRQHAWNKHARPRLAGWRLSSRWHPGWDQAGA</sequence>
<name>A0A0D2K764_9CHLO</name>
<dbReference type="AlphaFoldDB" id="A0A0D2K764"/>
<reference evidence="1 2" key="1">
    <citation type="journal article" date="2013" name="BMC Genomics">
        <title>Reconstruction of the lipid metabolism for the microalga Monoraphidium neglectum from its genome sequence reveals characteristics suitable for biofuel production.</title>
        <authorList>
            <person name="Bogen C."/>
            <person name="Al-Dilaimi A."/>
            <person name="Albersmeier A."/>
            <person name="Wichmann J."/>
            <person name="Grundmann M."/>
            <person name="Rupp O."/>
            <person name="Lauersen K.J."/>
            <person name="Blifernez-Klassen O."/>
            <person name="Kalinowski J."/>
            <person name="Goesmann A."/>
            <person name="Mussgnug J.H."/>
            <person name="Kruse O."/>
        </authorList>
    </citation>
    <scope>NUCLEOTIDE SEQUENCE [LARGE SCALE GENOMIC DNA]</scope>
    <source>
        <strain evidence="1 2">SAG 48.87</strain>
    </source>
</reference>
<feature type="non-terminal residue" evidence="1">
    <location>
        <position position="1"/>
    </location>
</feature>
<proteinExistence type="predicted"/>
<evidence type="ECO:0000313" key="1">
    <source>
        <dbReference type="EMBL" id="KIY92033.1"/>
    </source>
</evidence>
<organism evidence="1 2">
    <name type="scientific">Monoraphidium neglectum</name>
    <dbReference type="NCBI Taxonomy" id="145388"/>
    <lineage>
        <taxon>Eukaryota</taxon>
        <taxon>Viridiplantae</taxon>
        <taxon>Chlorophyta</taxon>
        <taxon>core chlorophytes</taxon>
        <taxon>Chlorophyceae</taxon>
        <taxon>CS clade</taxon>
        <taxon>Sphaeropleales</taxon>
        <taxon>Selenastraceae</taxon>
        <taxon>Monoraphidium</taxon>
    </lineage>
</organism>